<keyword evidence="7 11" id="KW-0853">WD repeat</keyword>
<dbReference type="PANTHER" id="PTHR44111">
    <property type="entry name" value="ELONGATOR COMPLEX PROTEIN 2"/>
    <property type="match status" value="1"/>
</dbReference>
<evidence type="ECO:0000256" key="9">
    <source>
        <dbReference type="ARBA" id="ARBA00022737"/>
    </source>
</evidence>
<dbReference type="UniPathway" id="UPA00988"/>
<dbReference type="GO" id="GO:0002098">
    <property type="term" value="P:tRNA wobble uridine modification"/>
    <property type="evidence" value="ECO:0007669"/>
    <property type="project" value="InterPro"/>
</dbReference>
<evidence type="ECO:0000256" key="6">
    <source>
        <dbReference type="ARBA" id="ARBA00022490"/>
    </source>
</evidence>
<comment type="pathway">
    <text evidence="3">tRNA modification; 5-methoxycarbonylmethyl-2-thiouridine-tRNA biosynthesis.</text>
</comment>
<dbReference type="Pfam" id="PF00400">
    <property type="entry name" value="WD40"/>
    <property type="match status" value="5"/>
</dbReference>
<dbReference type="SMART" id="SM00320">
    <property type="entry name" value="WD40"/>
    <property type="match status" value="11"/>
</dbReference>
<dbReference type="OrthoDB" id="27911at2759"/>
<accession>A0A087TYQ7</accession>
<keyword evidence="10" id="KW-0539">Nucleus</keyword>
<evidence type="ECO:0000256" key="10">
    <source>
        <dbReference type="ARBA" id="ARBA00023242"/>
    </source>
</evidence>
<feature type="repeat" description="WD" evidence="11">
    <location>
        <begin position="202"/>
        <end position="242"/>
    </location>
</feature>
<dbReference type="GO" id="GO:0005737">
    <property type="term" value="C:cytoplasm"/>
    <property type="evidence" value="ECO:0007669"/>
    <property type="project" value="UniProtKB-SubCell"/>
</dbReference>
<name>A0A087TYQ7_STEMI</name>
<dbReference type="PANTHER" id="PTHR44111:SF1">
    <property type="entry name" value="ELONGATOR COMPLEX PROTEIN 2"/>
    <property type="match status" value="1"/>
</dbReference>
<comment type="subcellular location">
    <subcellularLocation>
        <location evidence="2">Cytoplasm</location>
    </subcellularLocation>
    <subcellularLocation>
        <location evidence="1">Nucleus</location>
    </subcellularLocation>
</comment>
<evidence type="ECO:0000256" key="4">
    <source>
        <dbReference type="ARBA" id="ARBA00005881"/>
    </source>
</evidence>
<dbReference type="EMBL" id="KK117352">
    <property type="protein sequence ID" value="KFM70246.1"/>
    <property type="molecule type" value="Genomic_DNA"/>
</dbReference>
<sequence length="768" mass="85752">MSSPVKSVYSSSACNRSPNVLDWNKNNIICYGSCNGIELYKYEKGSGGSHLQTLVGHKKIVTSVHWIKKSDNSFENELISTSADSSAVIWTSYGLEFSLSSSLTGHSNVVRNATGIYLSEGTNNDLLIATVSMDSSLKLWTRRHNTVTCTQTISFNNGFGLDVKFAVLNYGSDLIMLVGADDAKIHIFVQNNLGQFTAAAKLDGHADWIQSLDIAKDPNDTSAVMLASASQDYHIRIWKISTILSEVPEQDLEASRLLKTDEILFAGDTGQTYCVTLESILPHENWVYSARWFCNKNMSDTGEENVLLLLLTASMDKTMIIWEASTSTSLWMEKVCVGEVGGNTLGFYGGVFSPCGEIIVGHGFQGAIHVWEFHKEEGSWQPGFPFGGHYSSVQDIDWDPDGEYLLSCSYDQTTRLHAPYVNNGKISWHEISRPQIHGYDMVCLSVLDRFRFVSGGDEKVLRVFEAPRNFAETLEKIAKVDTSVYLKNKLAEGATVPSLGLSNKAVFQQDLEKANPCDQGGSNRNFKDLYPDVYYTPTHLTAPPTEETLLQNTLWPEVQKLYGHPYEVFTVTSNHSKTLIASACKASKVEHAGIILWSTSTWRQVATLLFHNLTVTQMEFSPDDKYLLSVSRDRMWAVYCHFPHESPPYRKIASLDKKSGVHSRIIWSCSWSFDSLYFVTASRDRKVAVWEKNNSSEGISISLCLQPLEVEDSATAVTFAPCFTLNNKYLIAIGLENGCIVLTSWNSIEGWSIFRRLQQNIAHHLTIN</sequence>
<evidence type="ECO:0000256" key="3">
    <source>
        <dbReference type="ARBA" id="ARBA00005043"/>
    </source>
</evidence>
<dbReference type="Proteomes" id="UP000054359">
    <property type="component" value="Unassembled WGS sequence"/>
</dbReference>
<feature type="repeat" description="WD" evidence="11">
    <location>
        <begin position="386"/>
        <end position="416"/>
    </location>
</feature>
<dbReference type="GO" id="GO:0033588">
    <property type="term" value="C:elongator holoenzyme complex"/>
    <property type="evidence" value="ECO:0007669"/>
    <property type="project" value="InterPro"/>
</dbReference>
<dbReference type="InterPro" id="IPR037289">
    <property type="entry name" value="Elp2"/>
</dbReference>
<dbReference type="InterPro" id="IPR015943">
    <property type="entry name" value="WD40/YVTN_repeat-like_dom_sf"/>
</dbReference>
<dbReference type="PROSITE" id="PS50082">
    <property type="entry name" value="WD_REPEATS_2"/>
    <property type="match status" value="3"/>
</dbReference>
<keyword evidence="6" id="KW-0963">Cytoplasm</keyword>
<proteinExistence type="inferred from homology"/>
<feature type="repeat" description="WD" evidence="11">
    <location>
        <begin position="659"/>
        <end position="700"/>
    </location>
</feature>
<dbReference type="Gene3D" id="2.130.10.10">
    <property type="entry name" value="YVTN repeat-like/Quinoprotein amine dehydrogenase"/>
    <property type="match status" value="4"/>
</dbReference>
<dbReference type="SUPFAM" id="SSF50978">
    <property type="entry name" value="WD40 repeat-like"/>
    <property type="match status" value="2"/>
</dbReference>
<keyword evidence="9" id="KW-0677">Repeat</keyword>
<evidence type="ECO:0000256" key="5">
    <source>
        <dbReference type="ARBA" id="ARBA00020267"/>
    </source>
</evidence>
<evidence type="ECO:0000313" key="12">
    <source>
        <dbReference type="EMBL" id="KFM70246.1"/>
    </source>
</evidence>
<evidence type="ECO:0000256" key="8">
    <source>
        <dbReference type="ARBA" id="ARBA00022694"/>
    </source>
</evidence>
<keyword evidence="8" id="KW-0819">tRNA processing</keyword>
<dbReference type="AlphaFoldDB" id="A0A087TYQ7"/>
<evidence type="ECO:0000256" key="1">
    <source>
        <dbReference type="ARBA" id="ARBA00004123"/>
    </source>
</evidence>
<dbReference type="STRING" id="407821.A0A087TYQ7"/>
<feature type="non-terminal residue" evidence="12">
    <location>
        <position position="768"/>
    </location>
</feature>
<dbReference type="InterPro" id="IPR001680">
    <property type="entry name" value="WD40_rpt"/>
</dbReference>
<reference evidence="12 13" key="1">
    <citation type="submission" date="2013-11" db="EMBL/GenBank/DDBJ databases">
        <title>Genome sequencing of Stegodyphus mimosarum.</title>
        <authorList>
            <person name="Bechsgaard J."/>
        </authorList>
    </citation>
    <scope>NUCLEOTIDE SEQUENCE [LARGE SCALE GENOMIC DNA]</scope>
</reference>
<keyword evidence="13" id="KW-1185">Reference proteome</keyword>
<gene>
    <name evidence="12" type="ORF">X975_24744</name>
</gene>
<evidence type="ECO:0000313" key="13">
    <source>
        <dbReference type="Proteomes" id="UP000054359"/>
    </source>
</evidence>
<dbReference type="InterPro" id="IPR036322">
    <property type="entry name" value="WD40_repeat_dom_sf"/>
</dbReference>
<evidence type="ECO:0000256" key="11">
    <source>
        <dbReference type="PROSITE-ProRule" id="PRU00221"/>
    </source>
</evidence>
<dbReference type="FunFam" id="2.130.10.10:FF:000400">
    <property type="entry name" value="Elongator acetyltransferase complex subunit 2"/>
    <property type="match status" value="1"/>
</dbReference>
<protein>
    <recommendedName>
        <fullName evidence="5">Elongator complex protein 2</fullName>
    </recommendedName>
</protein>
<comment type="similarity">
    <text evidence="4">Belongs to the WD repeat ELP2 family.</text>
</comment>
<dbReference type="OMA" id="NPRSHCL"/>
<organism evidence="12 13">
    <name type="scientific">Stegodyphus mimosarum</name>
    <name type="common">African social velvet spider</name>
    <dbReference type="NCBI Taxonomy" id="407821"/>
    <lineage>
        <taxon>Eukaryota</taxon>
        <taxon>Metazoa</taxon>
        <taxon>Ecdysozoa</taxon>
        <taxon>Arthropoda</taxon>
        <taxon>Chelicerata</taxon>
        <taxon>Arachnida</taxon>
        <taxon>Araneae</taxon>
        <taxon>Araneomorphae</taxon>
        <taxon>Entelegynae</taxon>
        <taxon>Eresoidea</taxon>
        <taxon>Eresidae</taxon>
        <taxon>Stegodyphus</taxon>
    </lineage>
</organism>
<evidence type="ECO:0000256" key="2">
    <source>
        <dbReference type="ARBA" id="ARBA00004496"/>
    </source>
</evidence>
<evidence type="ECO:0000256" key="7">
    <source>
        <dbReference type="ARBA" id="ARBA00022574"/>
    </source>
</evidence>
<dbReference type="GO" id="GO:0005634">
    <property type="term" value="C:nucleus"/>
    <property type="evidence" value="ECO:0007669"/>
    <property type="project" value="UniProtKB-SubCell"/>
</dbReference>